<dbReference type="RefSeq" id="WP_330930670.1">
    <property type="nucleotide sequence ID" value="NZ_CP119075.1"/>
</dbReference>
<gene>
    <name evidence="3" type="ORF">PXH66_16630</name>
</gene>
<protein>
    <submittedName>
        <fullName evidence="3">Transglutaminase-like domain-containing protein</fullName>
    </submittedName>
</protein>
<dbReference type="PANTHER" id="PTHR31350">
    <property type="entry name" value="SI:DKEY-261L7.2"/>
    <property type="match status" value="1"/>
</dbReference>
<reference evidence="3" key="1">
    <citation type="submission" date="2023-03" db="EMBL/GenBank/DDBJ databases">
        <title>Lomoglobus Profundus gen. nov., sp. nov., a novel member of the phylum Verrucomicrobia, isolated from deep-marine sediment of South China Sea.</title>
        <authorList>
            <person name="Ahmad T."/>
            <person name="Ishaq S.E."/>
            <person name="Wang F."/>
        </authorList>
    </citation>
    <scope>NUCLEOTIDE SEQUENCE</scope>
    <source>
        <strain evidence="3">LMO-M01</strain>
    </source>
</reference>
<dbReference type="InterPro" id="IPR032698">
    <property type="entry name" value="SirB1_N"/>
</dbReference>
<evidence type="ECO:0000313" key="3">
    <source>
        <dbReference type="EMBL" id="WED63965.1"/>
    </source>
</evidence>
<dbReference type="KEGG" id="slom:PXH66_16630"/>
<sequence>MAHSTLSSTEKAALLDLIDDPSPTVRRSLCQHFNALGVTARDFLQNTASGTNRHLAWHARSFLEELNFTDPVGEFREFIKSLNYELETGALLLARTVRPHLDAGACCEELDRIAARCRELMVEPSTTRAKCRVINRVIYHELGYRGNVEHYTDPDNSFLDQVLRNRRGIPISMCMLYLLVAQRVGLDLEPIGLPGHFMIGCFTDDAPFFIDAFDRGIFRSPEEIFVFLRSHDMSPRLSDLAPTPIREILCRSCRNLANHYESHGHQDRAQLFDSFVTDFETTYSKHTT</sequence>
<proteinExistence type="inferred from homology"/>
<evidence type="ECO:0000313" key="4">
    <source>
        <dbReference type="Proteomes" id="UP001218638"/>
    </source>
</evidence>
<accession>A0AAF0CN49</accession>
<name>A0AAF0CN49_9BACT</name>
<dbReference type="AlphaFoldDB" id="A0AAF0CN49"/>
<dbReference type="EMBL" id="CP119075">
    <property type="protein sequence ID" value="WED63965.1"/>
    <property type="molecule type" value="Genomic_DNA"/>
</dbReference>
<dbReference type="Proteomes" id="UP001218638">
    <property type="component" value="Chromosome"/>
</dbReference>
<dbReference type="Pfam" id="PF13369">
    <property type="entry name" value="Transglut_core2"/>
    <property type="match status" value="1"/>
</dbReference>
<feature type="domain" description="Protein SirB1 N-terminal" evidence="2">
    <location>
        <begin position="106"/>
        <end position="253"/>
    </location>
</feature>
<evidence type="ECO:0000256" key="1">
    <source>
        <dbReference type="ARBA" id="ARBA00007100"/>
    </source>
</evidence>
<comment type="similarity">
    <text evidence="1">Belongs to the UPF0162 family.</text>
</comment>
<keyword evidence="4" id="KW-1185">Reference proteome</keyword>
<organism evidence="3 4">
    <name type="scientific">Synoicihabitans lomoniglobus</name>
    <dbReference type="NCBI Taxonomy" id="2909285"/>
    <lineage>
        <taxon>Bacteria</taxon>
        <taxon>Pseudomonadati</taxon>
        <taxon>Verrucomicrobiota</taxon>
        <taxon>Opitutia</taxon>
        <taxon>Opitutales</taxon>
        <taxon>Opitutaceae</taxon>
        <taxon>Synoicihabitans</taxon>
    </lineage>
</organism>
<dbReference type="PANTHER" id="PTHR31350:SF21">
    <property type="entry name" value="F-BOX ONLY PROTEIN 21"/>
    <property type="match status" value="1"/>
</dbReference>
<evidence type="ECO:0000259" key="2">
    <source>
        <dbReference type="Pfam" id="PF13369"/>
    </source>
</evidence>